<protein>
    <submittedName>
        <fullName evidence="1">Uncharacterized protein</fullName>
    </submittedName>
</protein>
<reference evidence="1" key="1">
    <citation type="submission" date="2018-05" db="EMBL/GenBank/DDBJ databases">
        <authorList>
            <person name="Lanie J.A."/>
            <person name="Ng W.-L."/>
            <person name="Kazmierczak K.M."/>
            <person name="Andrzejewski T.M."/>
            <person name="Davidsen T.M."/>
            <person name="Wayne K.J."/>
            <person name="Tettelin H."/>
            <person name="Glass J.I."/>
            <person name="Rusch D."/>
            <person name="Podicherti R."/>
            <person name="Tsui H.-C.T."/>
            <person name="Winkler M.E."/>
        </authorList>
    </citation>
    <scope>NUCLEOTIDE SEQUENCE</scope>
</reference>
<proteinExistence type="predicted"/>
<accession>A0A382HSA4</accession>
<gene>
    <name evidence="1" type="ORF">METZ01_LOCUS242357</name>
</gene>
<evidence type="ECO:0000313" key="1">
    <source>
        <dbReference type="EMBL" id="SVB89503.1"/>
    </source>
</evidence>
<feature type="non-terminal residue" evidence="1">
    <location>
        <position position="1"/>
    </location>
</feature>
<dbReference type="AlphaFoldDB" id="A0A382HSA4"/>
<dbReference type="EMBL" id="UINC01062665">
    <property type="protein sequence ID" value="SVB89503.1"/>
    <property type="molecule type" value="Genomic_DNA"/>
</dbReference>
<name>A0A382HSA4_9ZZZZ</name>
<sequence length="442" mass="49582">GMVWDTLDQAFTTITTSRQVLHWWGEDPDGQVLGYYYKWSSDSSWIFTNLESGTFYIPIRSELDVFSFEVKAEDDNGNIDNTPSRIVLPIRNSAPTISFRYFSNPQIANIGSDTTYTFPTRTFNWDIYDQDGNETITDIYYALDDTCSTCWTRLSGNQSSLTLTGLTPGQRTFYLQCQDIAGAGSTIIQFPDTTAVGEALVWIVKPIVGDVLIVDDYPLDNQNNTLAWYASLMDTVAGENEYSIWEIGDELPYSTTDVTANLNYFKHVIWFAAYNNTAAANDTYNAAEASLLNFIIGGGNLFINPIDFEDTTFTWFPLDSIMTLNPNGRLLPGKELICDFNPELDLSVSHLIAVKVKGFWPDESEFADVREIYHMADPESGDGWQGNPTVCSIGQYQVSPTELSGKVVILTLPLHDGYRPKLNGNGSSIKLFQYLFTEEFSE</sequence>
<organism evidence="1">
    <name type="scientific">marine metagenome</name>
    <dbReference type="NCBI Taxonomy" id="408172"/>
    <lineage>
        <taxon>unclassified sequences</taxon>
        <taxon>metagenomes</taxon>
        <taxon>ecological metagenomes</taxon>
    </lineage>
</organism>